<dbReference type="Gene3D" id="1.20.5.320">
    <property type="entry name" value="6-Phosphogluconate Dehydrogenase, domain 3"/>
    <property type="match status" value="1"/>
</dbReference>
<name>A0ABU7FQB7_9ACTN</name>
<accession>A0ABU7FQB7</accession>
<proteinExistence type="predicted"/>
<evidence type="ECO:0000313" key="2">
    <source>
        <dbReference type="EMBL" id="MED7826277.1"/>
    </source>
</evidence>
<reference evidence="2" key="1">
    <citation type="submission" date="2024-01" db="EMBL/GenBank/DDBJ databases">
        <title>First draft genome sequence data of TA4-1, the type strain of Gram-positive actinobacterium Streptomyces chiangmaiensis.</title>
        <authorList>
            <person name="Yasawong M."/>
            <person name="Nantapong N."/>
        </authorList>
    </citation>
    <scope>NUCLEOTIDE SEQUENCE</scope>
    <source>
        <strain evidence="2">TA4-1</strain>
    </source>
</reference>
<comment type="caution">
    <text evidence="2">The sequence shown here is derived from an EMBL/GenBank/DDBJ whole genome shotgun (WGS) entry which is preliminary data.</text>
</comment>
<evidence type="ECO:0000256" key="1">
    <source>
        <dbReference type="SAM" id="MobiDB-lite"/>
    </source>
</evidence>
<evidence type="ECO:0008006" key="4">
    <source>
        <dbReference type="Google" id="ProtNLM"/>
    </source>
</evidence>
<feature type="compositionally biased region" description="Pro residues" evidence="1">
    <location>
        <begin position="51"/>
        <end position="63"/>
    </location>
</feature>
<keyword evidence="3" id="KW-1185">Reference proteome</keyword>
<dbReference type="EMBL" id="JAYWVC010000148">
    <property type="protein sequence ID" value="MED7826277.1"/>
    <property type="molecule type" value="Genomic_DNA"/>
</dbReference>
<organism evidence="2 3">
    <name type="scientific">Streptomyces chiangmaiensis</name>
    <dbReference type="NCBI Taxonomy" id="766497"/>
    <lineage>
        <taxon>Bacteria</taxon>
        <taxon>Bacillati</taxon>
        <taxon>Actinomycetota</taxon>
        <taxon>Actinomycetes</taxon>
        <taxon>Kitasatosporales</taxon>
        <taxon>Streptomycetaceae</taxon>
        <taxon>Streptomyces</taxon>
    </lineage>
</organism>
<evidence type="ECO:0000313" key="3">
    <source>
        <dbReference type="Proteomes" id="UP001333996"/>
    </source>
</evidence>
<protein>
    <recommendedName>
        <fullName evidence="4">Collagen-like protein</fullName>
    </recommendedName>
</protein>
<dbReference type="RefSeq" id="WP_329510677.1">
    <property type="nucleotide sequence ID" value="NZ_BAAAYZ010000065.1"/>
</dbReference>
<feature type="region of interest" description="Disordered" evidence="1">
    <location>
        <begin position="42"/>
        <end position="83"/>
    </location>
</feature>
<sequence length="150" mass="15643">MNSEDIPARRPRRQLILVGALVAVLAAQSTALVIQQIQISDLKTQRATPGPAGPSGPPGPAGLPGPRGFPGTAGRDGKDSTDTVVVPTQDTRVQLTETEAPAHCQTVAAQAYPSGSNSGDQSLDTLADAYTATMREKTFKQCMGEQGYPQ</sequence>
<gene>
    <name evidence="2" type="ORF">VXC91_31060</name>
</gene>
<dbReference type="Proteomes" id="UP001333996">
    <property type="component" value="Unassembled WGS sequence"/>
</dbReference>